<evidence type="ECO:0000259" key="16">
    <source>
        <dbReference type="PROSITE" id="PS50109"/>
    </source>
</evidence>
<keyword evidence="6" id="KW-0597">Phosphoprotein</keyword>
<evidence type="ECO:0000256" key="6">
    <source>
        <dbReference type="ARBA" id="ARBA00022553"/>
    </source>
</evidence>
<keyword evidence="10" id="KW-0418">Kinase</keyword>
<evidence type="ECO:0000259" key="17">
    <source>
        <dbReference type="PROSITE" id="PS50885"/>
    </source>
</evidence>
<evidence type="ECO:0000256" key="5">
    <source>
        <dbReference type="ARBA" id="ARBA00022519"/>
    </source>
</evidence>
<evidence type="ECO:0000256" key="15">
    <source>
        <dbReference type="SAM" id="Phobius"/>
    </source>
</evidence>
<name>A0A109JD55_9HYPH</name>
<evidence type="ECO:0000256" key="14">
    <source>
        <dbReference type="ARBA" id="ARBA00023136"/>
    </source>
</evidence>
<comment type="subcellular location">
    <subcellularLocation>
        <location evidence="2">Cell inner membrane</location>
        <topology evidence="2">Multi-pass membrane protein</topology>
    </subcellularLocation>
</comment>
<evidence type="ECO:0000313" key="19">
    <source>
        <dbReference type="Proteomes" id="UP000068164"/>
    </source>
</evidence>
<organism evidence="18 19">
    <name type="scientific">Rhizobium altiplani</name>
    <dbReference type="NCBI Taxonomy" id="1864509"/>
    <lineage>
        <taxon>Bacteria</taxon>
        <taxon>Pseudomonadati</taxon>
        <taxon>Pseudomonadota</taxon>
        <taxon>Alphaproteobacteria</taxon>
        <taxon>Hyphomicrobiales</taxon>
        <taxon>Rhizobiaceae</taxon>
        <taxon>Rhizobium/Agrobacterium group</taxon>
        <taxon>Rhizobium</taxon>
    </lineage>
</organism>
<dbReference type="InterPro" id="IPR003594">
    <property type="entry name" value="HATPase_dom"/>
</dbReference>
<evidence type="ECO:0000256" key="1">
    <source>
        <dbReference type="ARBA" id="ARBA00000085"/>
    </source>
</evidence>
<reference evidence="18 19" key="1">
    <citation type="submission" date="2015-11" db="EMBL/GenBank/DDBJ databases">
        <title>Draft Genome Sequence of the Strain BR 10423 (Rhizobium sp.) isolated from nodules of Mimosa pudica.</title>
        <authorList>
            <person name="Barauna A.C."/>
            <person name="Zilli J.E."/>
            <person name="Simoes-Araujo J.L."/>
            <person name="Reis V.M."/>
            <person name="James E.K."/>
            <person name="Reis F.B.Jr."/>
            <person name="Rouws L.F."/>
            <person name="Passos S.R."/>
            <person name="Gois S.R."/>
        </authorList>
    </citation>
    <scope>NUCLEOTIDE SEQUENCE [LARGE SCALE GENOMIC DNA]</scope>
    <source>
        <strain evidence="18 19">BR10423</strain>
    </source>
</reference>
<dbReference type="GO" id="GO:0005886">
    <property type="term" value="C:plasma membrane"/>
    <property type="evidence" value="ECO:0007669"/>
    <property type="project" value="UniProtKB-SubCell"/>
</dbReference>
<evidence type="ECO:0000256" key="10">
    <source>
        <dbReference type="ARBA" id="ARBA00022777"/>
    </source>
</evidence>
<keyword evidence="19" id="KW-1185">Reference proteome</keyword>
<dbReference type="GO" id="GO:0005524">
    <property type="term" value="F:ATP binding"/>
    <property type="evidence" value="ECO:0007669"/>
    <property type="project" value="UniProtKB-KW"/>
</dbReference>
<keyword evidence="14 15" id="KW-0472">Membrane</keyword>
<dbReference type="PRINTS" id="PR00344">
    <property type="entry name" value="BCTRLSENSOR"/>
</dbReference>
<dbReference type="PANTHER" id="PTHR44936:SF5">
    <property type="entry name" value="SENSOR HISTIDINE KINASE ENVZ"/>
    <property type="match status" value="1"/>
</dbReference>
<dbReference type="PANTHER" id="PTHR44936">
    <property type="entry name" value="SENSOR PROTEIN CREC"/>
    <property type="match status" value="1"/>
</dbReference>
<dbReference type="InterPro" id="IPR050980">
    <property type="entry name" value="2C_sensor_his_kinase"/>
</dbReference>
<evidence type="ECO:0000256" key="4">
    <source>
        <dbReference type="ARBA" id="ARBA00022475"/>
    </source>
</evidence>
<dbReference type="InterPro" id="IPR004358">
    <property type="entry name" value="Sig_transdc_His_kin-like_C"/>
</dbReference>
<sequence>MVTFDSLRRDDRSPARGWRWMLRRFRLYLPTGLYVRSLLIIIIPMVLLQSVVAAVFMERHWQMVTQRLSAAVTRDIAAIIQIIETYPQDTDFSEVTRIARDQMNLQISIEPDGDLPSPRTKPFFSILDGILSDEISDQIKRPFWIDTLGDSSLVEIRIKLEDKILRVLARRSSTYASNTHIFIVWMVGASLVLIGISILFLRGQIRPILALANAAENFGKGQKADNFHPRGADEVRRAGLAFILMRERIERQIEQRTAMLTGVSHDLRTILTRFKLQLALAGENPELHGLNDDVNDMQSMLEAYMAFARSEVEEDVGDLKLSELFARVAADFELHDGKRLTYSIDGDDEILVRPNAFTRLVTNLASNARRYANTLDINARHSAKWLTITFDDDGPGIPERNREDVFKPFFRLDEARNLDASGTGLGLAIARDIARSHGGNVTLGDSPLGGLRATVRLPA</sequence>
<evidence type="ECO:0000313" key="18">
    <source>
        <dbReference type="EMBL" id="KWV46735.1"/>
    </source>
</evidence>
<dbReference type="Pfam" id="PF00672">
    <property type="entry name" value="HAMP"/>
    <property type="match status" value="1"/>
</dbReference>
<feature type="transmembrane region" description="Helical" evidence="15">
    <location>
        <begin position="33"/>
        <end position="57"/>
    </location>
</feature>
<evidence type="ECO:0000256" key="11">
    <source>
        <dbReference type="ARBA" id="ARBA00022840"/>
    </source>
</evidence>
<dbReference type="PROSITE" id="PS50885">
    <property type="entry name" value="HAMP"/>
    <property type="match status" value="1"/>
</dbReference>
<protein>
    <recommendedName>
        <fullName evidence="3">histidine kinase</fullName>
        <ecNumber evidence="3">2.7.13.3</ecNumber>
    </recommendedName>
</protein>
<keyword evidence="5" id="KW-0997">Cell inner membrane</keyword>
<accession>A0A109JD55</accession>
<dbReference type="EMBL" id="LNCD01000106">
    <property type="protein sequence ID" value="KWV46735.1"/>
    <property type="molecule type" value="Genomic_DNA"/>
</dbReference>
<dbReference type="SUPFAM" id="SSF47384">
    <property type="entry name" value="Homodimeric domain of signal transducing histidine kinase"/>
    <property type="match status" value="1"/>
</dbReference>
<dbReference type="Gene3D" id="1.10.287.130">
    <property type="match status" value="1"/>
</dbReference>
<evidence type="ECO:0000256" key="13">
    <source>
        <dbReference type="ARBA" id="ARBA00023012"/>
    </source>
</evidence>
<keyword evidence="12 15" id="KW-1133">Transmembrane helix</keyword>
<keyword evidence="13" id="KW-0902">Two-component regulatory system</keyword>
<dbReference type="InterPro" id="IPR003660">
    <property type="entry name" value="HAMP_dom"/>
</dbReference>
<dbReference type="InterPro" id="IPR005467">
    <property type="entry name" value="His_kinase_dom"/>
</dbReference>
<keyword evidence="4" id="KW-1003">Cell membrane</keyword>
<evidence type="ECO:0000256" key="9">
    <source>
        <dbReference type="ARBA" id="ARBA00022741"/>
    </source>
</evidence>
<dbReference type="GO" id="GO:0000155">
    <property type="term" value="F:phosphorelay sensor kinase activity"/>
    <property type="evidence" value="ECO:0007669"/>
    <property type="project" value="InterPro"/>
</dbReference>
<dbReference type="PROSITE" id="PS50109">
    <property type="entry name" value="HIS_KIN"/>
    <property type="match status" value="1"/>
</dbReference>
<dbReference type="Pfam" id="PF02518">
    <property type="entry name" value="HATPase_c"/>
    <property type="match status" value="1"/>
</dbReference>
<feature type="domain" description="Histidine kinase" evidence="16">
    <location>
        <begin position="262"/>
        <end position="459"/>
    </location>
</feature>
<evidence type="ECO:0000256" key="3">
    <source>
        <dbReference type="ARBA" id="ARBA00012438"/>
    </source>
</evidence>
<evidence type="ECO:0000256" key="12">
    <source>
        <dbReference type="ARBA" id="ARBA00022989"/>
    </source>
</evidence>
<keyword evidence="8 15" id="KW-0812">Transmembrane</keyword>
<evidence type="ECO:0000256" key="8">
    <source>
        <dbReference type="ARBA" id="ARBA00022692"/>
    </source>
</evidence>
<dbReference type="EC" id="2.7.13.3" evidence="3"/>
<feature type="domain" description="HAMP" evidence="17">
    <location>
        <begin position="202"/>
        <end position="254"/>
    </location>
</feature>
<comment type="caution">
    <text evidence="18">The sequence shown here is derived from an EMBL/GenBank/DDBJ whole genome shotgun (WGS) entry which is preliminary data.</text>
</comment>
<keyword evidence="7" id="KW-0808">Transferase</keyword>
<dbReference type="InterPro" id="IPR036097">
    <property type="entry name" value="HisK_dim/P_sf"/>
</dbReference>
<comment type="catalytic activity">
    <reaction evidence="1">
        <text>ATP + protein L-histidine = ADP + protein N-phospho-L-histidine.</text>
        <dbReference type="EC" id="2.7.13.3"/>
    </reaction>
</comment>
<gene>
    <name evidence="18" type="ORF">AS026_15170</name>
</gene>
<evidence type="ECO:0000256" key="2">
    <source>
        <dbReference type="ARBA" id="ARBA00004429"/>
    </source>
</evidence>
<dbReference type="CDD" id="cd00082">
    <property type="entry name" value="HisKA"/>
    <property type="match status" value="1"/>
</dbReference>
<dbReference type="SUPFAM" id="SSF55874">
    <property type="entry name" value="ATPase domain of HSP90 chaperone/DNA topoisomerase II/histidine kinase"/>
    <property type="match status" value="1"/>
</dbReference>
<proteinExistence type="predicted"/>
<dbReference type="Gene3D" id="3.30.565.10">
    <property type="entry name" value="Histidine kinase-like ATPase, C-terminal domain"/>
    <property type="match status" value="1"/>
</dbReference>
<dbReference type="AlphaFoldDB" id="A0A109JD55"/>
<dbReference type="SMART" id="SM00387">
    <property type="entry name" value="HATPase_c"/>
    <property type="match status" value="1"/>
</dbReference>
<dbReference type="InterPro" id="IPR003661">
    <property type="entry name" value="HisK_dim/P_dom"/>
</dbReference>
<dbReference type="Proteomes" id="UP000068164">
    <property type="component" value="Unassembled WGS sequence"/>
</dbReference>
<dbReference type="RefSeq" id="WP_025661723.1">
    <property type="nucleotide sequence ID" value="NZ_LNCD01000106.1"/>
</dbReference>
<dbReference type="OrthoDB" id="9804645at2"/>
<dbReference type="SMART" id="SM00304">
    <property type="entry name" value="HAMP"/>
    <property type="match status" value="1"/>
</dbReference>
<dbReference type="InterPro" id="IPR036890">
    <property type="entry name" value="HATPase_C_sf"/>
</dbReference>
<keyword evidence="9" id="KW-0547">Nucleotide-binding</keyword>
<evidence type="ECO:0000256" key="7">
    <source>
        <dbReference type="ARBA" id="ARBA00022679"/>
    </source>
</evidence>
<keyword evidence="11" id="KW-0067">ATP-binding</keyword>
<dbReference type="SMART" id="SM00388">
    <property type="entry name" value="HisKA"/>
    <property type="match status" value="1"/>
</dbReference>
<feature type="transmembrane region" description="Helical" evidence="15">
    <location>
        <begin position="180"/>
        <end position="201"/>
    </location>
</feature>